<comment type="caution">
    <text evidence="5">The sequence shown here is derived from an EMBL/GenBank/DDBJ whole genome shotgun (WGS) entry which is preliminary data.</text>
</comment>
<dbReference type="Gene3D" id="3.40.1350.10">
    <property type="match status" value="1"/>
</dbReference>
<evidence type="ECO:0000256" key="3">
    <source>
        <dbReference type="PROSITE-ProRule" id="PRU00492"/>
    </source>
</evidence>
<evidence type="ECO:0000256" key="2">
    <source>
        <dbReference type="ARBA" id="ARBA00022840"/>
    </source>
</evidence>
<evidence type="ECO:0000256" key="1">
    <source>
        <dbReference type="ARBA" id="ARBA00022741"/>
    </source>
</evidence>
<dbReference type="GO" id="GO:0003677">
    <property type="term" value="F:DNA binding"/>
    <property type="evidence" value="ECO:0007669"/>
    <property type="project" value="InterPro"/>
</dbReference>
<dbReference type="GO" id="GO:0005524">
    <property type="term" value="F:ATP binding"/>
    <property type="evidence" value="ECO:0007669"/>
    <property type="project" value="UniProtKB-UniRule"/>
</dbReference>
<dbReference type="Pfam" id="PF03477">
    <property type="entry name" value="ATP-cone"/>
    <property type="match status" value="1"/>
</dbReference>
<evidence type="ECO:0000313" key="6">
    <source>
        <dbReference type="Proteomes" id="UP000177797"/>
    </source>
</evidence>
<accession>A0A1G2NDA6</accession>
<protein>
    <recommendedName>
        <fullName evidence="4">ATP-cone domain-containing protein</fullName>
    </recommendedName>
</protein>
<dbReference type="SUPFAM" id="SSF52980">
    <property type="entry name" value="Restriction endonuclease-like"/>
    <property type="match status" value="1"/>
</dbReference>
<reference evidence="5 6" key="1">
    <citation type="journal article" date="2016" name="Nat. Commun.">
        <title>Thousands of microbial genomes shed light on interconnected biogeochemical processes in an aquifer system.</title>
        <authorList>
            <person name="Anantharaman K."/>
            <person name="Brown C.T."/>
            <person name="Hug L.A."/>
            <person name="Sharon I."/>
            <person name="Castelle C.J."/>
            <person name="Probst A.J."/>
            <person name="Thomas B.C."/>
            <person name="Singh A."/>
            <person name="Wilkins M.J."/>
            <person name="Karaoz U."/>
            <person name="Brodie E.L."/>
            <person name="Williams K.H."/>
            <person name="Hubbard S.S."/>
            <person name="Banfield J.F."/>
        </authorList>
    </citation>
    <scope>NUCLEOTIDE SEQUENCE [LARGE SCALE GENOMIC DNA]</scope>
</reference>
<dbReference type="Proteomes" id="UP000177797">
    <property type="component" value="Unassembled WGS sequence"/>
</dbReference>
<dbReference type="InterPro" id="IPR005144">
    <property type="entry name" value="ATP-cone_dom"/>
</dbReference>
<feature type="domain" description="ATP-cone" evidence="4">
    <location>
        <begin position="4"/>
        <end position="85"/>
    </location>
</feature>
<gene>
    <name evidence="5" type="ORF">A2938_03065</name>
</gene>
<dbReference type="GO" id="GO:0009307">
    <property type="term" value="P:DNA restriction-modification system"/>
    <property type="evidence" value="ECO:0007669"/>
    <property type="project" value="InterPro"/>
</dbReference>
<dbReference type="InterPro" id="IPR007560">
    <property type="entry name" value="Restrct_endonuc_IV_Mrr"/>
</dbReference>
<evidence type="ECO:0000313" key="5">
    <source>
        <dbReference type="EMBL" id="OHA34030.1"/>
    </source>
</evidence>
<dbReference type="Pfam" id="PF04471">
    <property type="entry name" value="Mrr_cat"/>
    <property type="match status" value="1"/>
</dbReference>
<dbReference type="InterPro" id="IPR011335">
    <property type="entry name" value="Restrct_endonuc-II-like"/>
</dbReference>
<sequence length="227" mass="25353">MEKIFVVKADGTRQEFDTRKLASSLAKAGASRDAQEKIVGHIGGEIKDGMTTSNIYHHAFELLRKSEKPVAERYSLKRALAALGPTGFPFEHFIADIFKARGFETATDQIVRGKCTAHEMDVVAWKEGDLVMAEAKFHHEFGMKSDVKVALYVKARFDDLYGRVFSYGGKERALTKSILVTNTHFTDKAIEYSECAGVTLVGWNYPSQGNLHDMIIESGVYPHPNYV</sequence>
<keyword evidence="2 3" id="KW-0067">ATP-binding</keyword>
<evidence type="ECO:0000259" key="4">
    <source>
        <dbReference type="PROSITE" id="PS51161"/>
    </source>
</evidence>
<proteinExistence type="predicted"/>
<dbReference type="EMBL" id="MHSA01000019">
    <property type="protein sequence ID" value="OHA34030.1"/>
    <property type="molecule type" value="Genomic_DNA"/>
</dbReference>
<dbReference type="AlphaFoldDB" id="A0A1G2NDA6"/>
<dbReference type="InterPro" id="IPR011856">
    <property type="entry name" value="tRNA_endonuc-like_dom_sf"/>
</dbReference>
<name>A0A1G2NDA6_9BACT</name>
<dbReference type="PROSITE" id="PS51161">
    <property type="entry name" value="ATP_CONE"/>
    <property type="match status" value="1"/>
</dbReference>
<organism evidence="5 6">
    <name type="scientific">Candidatus Taylorbacteria bacterium RIFCSPLOWO2_01_FULL_48_100</name>
    <dbReference type="NCBI Taxonomy" id="1802322"/>
    <lineage>
        <taxon>Bacteria</taxon>
        <taxon>Candidatus Tayloriibacteriota</taxon>
    </lineage>
</organism>
<keyword evidence="1 3" id="KW-0547">Nucleotide-binding</keyword>
<dbReference type="GO" id="GO:0004519">
    <property type="term" value="F:endonuclease activity"/>
    <property type="evidence" value="ECO:0007669"/>
    <property type="project" value="InterPro"/>
</dbReference>